<reference evidence="1 2" key="1">
    <citation type="submission" date="2014-09" db="EMBL/GenBank/DDBJ databases">
        <title>Genome sequences of Lysobacter dokdonensis DS-58.</title>
        <authorList>
            <person name="Kim J.F."/>
            <person name="Kwak M.-J."/>
        </authorList>
    </citation>
    <scope>NUCLEOTIDE SEQUENCE [LARGE SCALE GENOMIC DNA]</scope>
    <source>
        <strain evidence="1 2">DS-58</strain>
    </source>
</reference>
<dbReference type="STRING" id="1300345.LF41_2405"/>
<gene>
    <name evidence="1" type="ORF">LF41_2405</name>
</gene>
<organism evidence="1 2">
    <name type="scientific">Lysobacter dokdonensis DS-58</name>
    <dbReference type="NCBI Taxonomy" id="1300345"/>
    <lineage>
        <taxon>Bacteria</taxon>
        <taxon>Pseudomonadati</taxon>
        <taxon>Pseudomonadota</taxon>
        <taxon>Gammaproteobacteria</taxon>
        <taxon>Lysobacterales</taxon>
        <taxon>Lysobacteraceae</taxon>
        <taxon>Noviluteimonas</taxon>
    </lineage>
</organism>
<accession>A0A0A2WJ98</accession>
<dbReference type="PATRIC" id="fig|1300345.3.peg.975"/>
<keyword evidence="2" id="KW-1185">Reference proteome</keyword>
<proteinExistence type="predicted"/>
<sequence length="102" mass="11267">MGKLTTSFEDHGDHLRVVAIIWPRRNGLPNLACMKRAMAVLEEINPDTFDPIEGVSEDVARAAMRDRPVEQITLAENQPPVPVFEEDEIPGPRCNSGVCLGD</sequence>
<dbReference type="EMBL" id="JRKJ01000005">
    <property type="protein sequence ID" value="KGQ19898.1"/>
    <property type="molecule type" value="Genomic_DNA"/>
</dbReference>
<evidence type="ECO:0000313" key="2">
    <source>
        <dbReference type="Proteomes" id="UP000030518"/>
    </source>
</evidence>
<evidence type="ECO:0000313" key="1">
    <source>
        <dbReference type="EMBL" id="KGQ19898.1"/>
    </source>
</evidence>
<dbReference type="AlphaFoldDB" id="A0A0A2WJ98"/>
<protein>
    <submittedName>
        <fullName evidence="1">Uncharacterized protein</fullName>
    </submittedName>
</protein>
<dbReference type="RefSeq" id="WP_036166810.1">
    <property type="nucleotide sequence ID" value="NZ_JRKJ01000005.1"/>
</dbReference>
<name>A0A0A2WJ98_9GAMM</name>
<dbReference type="Proteomes" id="UP000030518">
    <property type="component" value="Unassembled WGS sequence"/>
</dbReference>
<comment type="caution">
    <text evidence="1">The sequence shown here is derived from an EMBL/GenBank/DDBJ whole genome shotgun (WGS) entry which is preliminary data.</text>
</comment>